<feature type="region of interest" description="Disordered" evidence="1">
    <location>
        <begin position="55"/>
        <end position="75"/>
    </location>
</feature>
<protein>
    <submittedName>
        <fullName evidence="4">Glycoside hydrolase</fullName>
    </submittedName>
</protein>
<gene>
    <name evidence="4" type="ORF">MJO55_27455</name>
</gene>
<keyword evidence="5" id="KW-1185">Reference proteome</keyword>
<accession>A0ABY3UMV9</accession>
<feature type="chain" id="PRO_5047193495" evidence="2">
    <location>
        <begin position="32"/>
        <end position="369"/>
    </location>
</feature>
<dbReference type="EMBL" id="CP092427">
    <property type="protein sequence ID" value="ULP39786.1"/>
    <property type="molecule type" value="Genomic_DNA"/>
</dbReference>
<dbReference type="GO" id="GO:0016787">
    <property type="term" value="F:hydrolase activity"/>
    <property type="evidence" value="ECO:0007669"/>
    <property type="project" value="UniProtKB-KW"/>
</dbReference>
<evidence type="ECO:0000313" key="5">
    <source>
        <dbReference type="Proteomes" id="UP001055159"/>
    </source>
</evidence>
<feature type="domain" description="ARB-07466-like C-terminal" evidence="3">
    <location>
        <begin position="262"/>
        <end position="354"/>
    </location>
</feature>
<dbReference type="Gene3D" id="6.10.250.3150">
    <property type="match status" value="1"/>
</dbReference>
<evidence type="ECO:0000256" key="1">
    <source>
        <dbReference type="SAM" id="MobiDB-lite"/>
    </source>
</evidence>
<sequence length="369" mass="38539">MTGDRHCLRRTACGFATAALVVVAAVGGAQADPADDALTRLNELSQQAVQTREAVTAAQRDADATQAEQVAAEDRHRADATALDLANAQLQPFQQAVDRLAVMSYTSGGDSQMTAVLTAPSPQHLIDRLSLQRVIDATTADQMKGYRATRERAATAAQASEKSAADARAAAERAAAIRADLQAKWKDLLRQISAAEAQYAALTPQQQAVIEAAVPPPPPAAAPAPQDPAIVAMPGLPPGDLAPPPVALPDTPEALPVGVANEAGLQPNTVLVARAVSAQFPQISTIDGVRPDSKPWHPRGLAIDIMIPNPESPEGIALGDQIRAFAMANASRFGLQDVIWRGTYSTPAGPQASGYGHYDHVHITTTPSG</sequence>
<evidence type="ECO:0000259" key="3">
    <source>
        <dbReference type="Pfam" id="PF26571"/>
    </source>
</evidence>
<feature type="compositionally biased region" description="Low complexity" evidence="1">
    <location>
        <begin position="55"/>
        <end position="67"/>
    </location>
</feature>
<keyword evidence="2" id="KW-0732">Signal</keyword>
<name>A0ABY3UMV9_9MYCO</name>
<organism evidence="4 5">
    <name type="scientific">Mycolicibacterium rufum</name>
    <dbReference type="NCBI Taxonomy" id="318424"/>
    <lineage>
        <taxon>Bacteria</taxon>
        <taxon>Bacillati</taxon>
        <taxon>Actinomycetota</taxon>
        <taxon>Actinomycetes</taxon>
        <taxon>Mycobacteriales</taxon>
        <taxon>Mycobacteriaceae</taxon>
        <taxon>Mycolicibacterium</taxon>
    </lineage>
</organism>
<dbReference type="InterPro" id="IPR058593">
    <property type="entry name" value="ARB_07466-like_C"/>
</dbReference>
<dbReference type="Proteomes" id="UP001055159">
    <property type="component" value="Chromosome"/>
</dbReference>
<feature type="signal peptide" evidence="2">
    <location>
        <begin position="1"/>
        <end position="31"/>
    </location>
</feature>
<evidence type="ECO:0000313" key="4">
    <source>
        <dbReference type="EMBL" id="ULP39786.1"/>
    </source>
</evidence>
<keyword evidence="4" id="KW-0378">Hydrolase</keyword>
<dbReference type="Pfam" id="PF26571">
    <property type="entry name" value="VldE"/>
    <property type="match status" value="1"/>
</dbReference>
<evidence type="ECO:0000256" key="2">
    <source>
        <dbReference type="SAM" id="SignalP"/>
    </source>
</evidence>
<dbReference type="RefSeq" id="WP_043415870.1">
    <property type="nucleotide sequence ID" value="NZ_CP092427.2"/>
</dbReference>
<proteinExistence type="predicted"/>
<reference evidence="4" key="1">
    <citation type="submission" date="2022-08" db="EMBL/GenBank/DDBJ databases">
        <title>Whole genome sequencing of non-tuberculosis mycobacteria type-strains.</title>
        <authorList>
            <person name="Igarashi Y."/>
            <person name="Osugi A."/>
            <person name="Mitarai S."/>
        </authorList>
    </citation>
    <scope>NUCLEOTIDE SEQUENCE</scope>
    <source>
        <strain evidence="4">JCM 16372</strain>
    </source>
</reference>